<protein>
    <submittedName>
        <fullName evidence="2">SH3 domain-containing protein</fullName>
    </submittedName>
</protein>
<name>A0A9Y2II51_9PSEU</name>
<keyword evidence="1" id="KW-0472">Membrane</keyword>
<dbReference type="KEGG" id="acab:QRX50_03420"/>
<dbReference type="Gene3D" id="2.30.30.40">
    <property type="entry name" value="SH3 Domains"/>
    <property type="match status" value="1"/>
</dbReference>
<dbReference type="RefSeq" id="WP_285970542.1">
    <property type="nucleotide sequence ID" value="NZ_CP127294.1"/>
</dbReference>
<proteinExistence type="predicted"/>
<keyword evidence="3" id="KW-1185">Reference proteome</keyword>
<feature type="transmembrane region" description="Helical" evidence="1">
    <location>
        <begin position="6"/>
        <end position="26"/>
    </location>
</feature>
<keyword evidence="1" id="KW-0812">Transmembrane</keyword>
<sequence length="104" mass="11030">MILGLIPKKTLIVIGVIVAVIVIYVLNQKGQADAQGSPTGCKVTVTADVLNARETPDGNGKIVGKYLNGAEFDAMPVQQNGFREVAKDKWVASSFVKPLEGSKC</sequence>
<organism evidence="2 3">
    <name type="scientific">Amycolatopsis carbonis</name>
    <dbReference type="NCBI Taxonomy" id="715471"/>
    <lineage>
        <taxon>Bacteria</taxon>
        <taxon>Bacillati</taxon>
        <taxon>Actinomycetota</taxon>
        <taxon>Actinomycetes</taxon>
        <taxon>Pseudonocardiales</taxon>
        <taxon>Pseudonocardiaceae</taxon>
        <taxon>Amycolatopsis</taxon>
    </lineage>
</organism>
<evidence type="ECO:0000313" key="2">
    <source>
        <dbReference type="EMBL" id="WIX79864.1"/>
    </source>
</evidence>
<keyword evidence="1" id="KW-1133">Transmembrane helix</keyword>
<evidence type="ECO:0000313" key="3">
    <source>
        <dbReference type="Proteomes" id="UP001236014"/>
    </source>
</evidence>
<dbReference type="Proteomes" id="UP001236014">
    <property type="component" value="Chromosome"/>
</dbReference>
<accession>A0A9Y2II51</accession>
<reference evidence="2 3" key="1">
    <citation type="submission" date="2023-06" db="EMBL/GenBank/DDBJ databases">
        <authorList>
            <person name="Oyuntsetseg B."/>
            <person name="Kim S.B."/>
        </authorList>
    </citation>
    <scope>NUCLEOTIDE SEQUENCE [LARGE SCALE GENOMIC DNA]</scope>
    <source>
        <strain evidence="2 3">2-15</strain>
    </source>
</reference>
<dbReference type="AlphaFoldDB" id="A0A9Y2II51"/>
<gene>
    <name evidence="2" type="ORF">QRX50_03420</name>
</gene>
<dbReference type="EMBL" id="CP127294">
    <property type="protein sequence ID" value="WIX79864.1"/>
    <property type="molecule type" value="Genomic_DNA"/>
</dbReference>
<evidence type="ECO:0000256" key="1">
    <source>
        <dbReference type="SAM" id="Phobius"/>
    </source>
</evidence>